<proteinExistence type="predicted"/>
<dbReference type="OrthoDB" id="4970409at2759"/>
<name>A0A8H4KSF7_9HYPO</name>
<dbReference type="Proteomes" id="UP000605986">
    <property type="component" value="Unassembled WGS sequence"/>
</dbReference>
<comment type="caution">
    <text evidence="1">The sequence shown here is derived from an EMBL/GenBank/DDBJ whole genome shotgun (WGS) entry which is preliminary data.</text>
</comment>
<keyword evidence="2" id="KW-1185">Reference proteome</keyword>
<accession>A0A8H4KSF7</accession>
<sequence>MCQDILAVYAPCAHSVDEGKQKCKKAKSLRGLLMKCKPANAIKLVIDWCPECKAGFEKVFNQIKVPPVTYGNFWDPRLMERYWAIKSQHRLFYAVDAEKIGPLAFVNRDRIQYLPISQEHPDVTAEQDTTWELYALQVQVRRLQPVSAWIEGYSYVPAERIGYQLHLCKLAIVETEKRAYNFGHVE</sequence>
<evidence type="ECO:0000313" key="1">
    <source>
        <dbReference type="EMBL" id="KAF4454809.1"/>
    </source>
</evidence>
<dbReference type="GO" id="GO:0016787">
    <property type="term" value="F:hydrolase activity"/>
    <property type="evidence" value="ECO:0007669"/>
    <property type="project" value="UniProtKB-KW"/>
</dbReference>
<reference evidence="1" key="1">
    <citation type="submission" date="2020-01" db="EMBL/GenBank/DDBJ databases">
        <title>Identification and distribution of gene clusters putatively required for synthesis of sphingolipid metabolism inhibitors in phylogenetically diverse species of the filamentous fungus Fusarium.</title>
        <authorList>
            <person name="Kim H.-S."/>
            <person name="Busman M."/>
            <person name="Brown D.W."/>
            <person name="Divon H."/>
            <person name="Uhlig S."/>
            <person name="Proctor R.H."/>
        </authorList>
    </citation>
    <scope>NUCLEOTIDE SEQUENCE</scope>
    <source>
        <strain evidence="1">NRRL 53441</strain>
    </source>
</reference>
<organism evidence="1 2">
    <name type="scientific">Fusarium austroafricanum</name>
    <dbReference type="NCBI Taxonomy" id="2364996"/>
    <lineage>
        <taxon>Eukaryota</taxon>
        <taxon>Fungi</taxon>
        <taxon>Dikarya</taxon>
        <taxon>Ascomycota</taxon>
        <taxon>Pezizomycotina</taxon>
        <taxon>Sordariomycetes</taxon>
        <taxon>Hypocreomycetidae</taxon>
        <taxon>Hypocreales</taxon>
        <taxon>Nectriaceae</taxon>
        <taxon>Fusarium</taxon>
        <taxon>Fusarium concolor species complex</taxon>
    </lineage>
</organism>
<protein>
    <submittedName>
        <fullName evidence="1">Palmitoyl- hydrolase</fullName>
    </submittedName>
</protein>
<evidence type="ECO:0000313" key="2">
    <source>
        <dbReference type="Proteomes" id="UP000605986"/>
    </source>
</evidence>
<gene>
    <name evidence="1" type="ORF">F53441_2751</name>
</gene>
<dbReference type="EMBL" id="JAADJG010000116">
    <property type="protein sequence ID" value="KAF4454809.1"/>
    <property type="molecule type" value="Genomic_DNA"/>
</dbReference>
<keyword evidence="1" id="KW-0378">Hydrolase</keyword>
<dbReference type="AlphaFoldDB" id="A0A8H4KSF7"/>